<dbReference type="CDD" id="cd06261">
    <property type="entry name" value="TM_PBP2"/>
    <property type="match status" value="1"/>
</dbReference>
<reference evidence="9 10" key="1">
    <citation type="submission" date="2017-03" db="EMBL/GenBank/DDBJ databases">
        <title>Foreign affairs: Plasmid Transfer between Roseobacters and Rhizobia.</title>
        <authorList>
            <person name="Bartling P."/>
            <person name="Bunk B."/>
            <person name="Overmann J."/>
            <person name="Brinkmann H."/>
            <person name="Petersen J."/>
        </authorList>
    </citation>
    <scope>NUCLEOTIDE SEQUENCE [LARGE SCALE GENOMIC DNA]</scope>
    <source>
        <strain evidence="9 10">MACL11</strain>
    </source>
</reference>
<evidence type="ECO:0000313" key="10">
    <source>
        <dbReference type="Proteomes" id="UP000191135"/>
    </source>
</evidence>
<proteinExistence type="inferred from homology"/>
<feature type="transmembrane region" description="Helical" evidence="7">
    <location>
        <begin position="334"/>
        <end position="353"/>
    </location>
</feature>
<evidence type="ECO:0000256" key="1">
    <source>
        <dbReference type="ARBA" id="ARBA00004651"/>
    </source>
</evidence>
<dbReference type="PANTHER" id="PTHR43744">
    <property type="entry name" value="ABC TRANSPORTER PERMEASE PROTEIN MG189-RELATED-RELATED"/>
    <property type="match status" value="1"/>
</dbReference>
<feature type="transmembrane region" description="Helical" evidence="7">
    <location>
        <begin position="168"/>
        <end position="189"/>
    </location>
</feature>
<dbReference type="PANTHER" id="PTHR43744:SF12">
    <property type="entry name" value="ABC TRANSPORTER PERMEASE PROTEIN MG189-RELATED"/>
    <property type="match status" value="1"/>
</dbReference>
<dbReference type="PROSITE" id="PS50928">
    <property type="entry name" value="ABC_TM1"/>
    <property type="match status" value="1"/>
</dbReference>
<dbReference type="STRING" id="1122214.Mame_01697"/>
<dbReference type="KEGG" id="mmed:Mame_01697"/>
<dbReference type="EMBL" id="CP020330">
    <property type="protein sequence ID" value="AQZ51044.1"/>
    <property type="molecule type" value="Genomic_DNA"/>
</dbReference>
<dbReference type="Proteomes" id="UP000191135">
    <property type="component" value="Chromosome"/>
</dbReference>
<evidence type="ECO:0000256" key="5">
    <source>
        <dbReference type="ARBA" id="ARBA00022989"/>
    </source>
</evidence>
<dbReference type="RefSeq" id="WP_018066149.1">
    <property type="nucleotide sequence ID" value="NZ_AQWH01000020.1"/>
</dbReference>
<keyword evidence="2 7" id="KW-0813">Transport</keyword>
<feature type="transmembrane region" description="Helical" evidence="7">
    <location>
        <begin position="36"/>
        <end position="58"/>
    </location>
</feature>
<dbReference type="GO" id="GO:0005886">
    <property type="term" value="C:plasma membrane"/>
    <property type="evidence" value="ECO:0007669"/>
    <property type="project" value="UniProtKB-SubCell"/>
</dbReference>
<keyword evidence="10" id="KW-1185">Reference proteome</keyword>
<keyword evidence="5 7" id="KW-1133">Transmembrane helix</keyword>
<dbReference type="InterPro" id="IPR035906">
    <property type="entry name" value="MetI-like_sf"/>
</dbReference>
<dbReference type="AlphaFoldDB" id="A0A1U9Z037"/>
<keyword evidence="6 7" id="KW-0472">Membrane</keyword>
<gene>
    <name evidence="9" type="primary">araQ_9</name>
    <name evidence="9" type="ORF">Mame_01697</name>
</gene>
<feature type="transmembrane region" description="Helical" evidence="7">
    <location>
        <begin position="274"/>
        <end position="296"/>
    </location>
</feature>
<comment type="similarity">
    <text evidence="7">Belongs to the binding-protein-dependent transport system permease family.</text>
</comment>
<keyword evidence="4 7" id="KW-0812">Transmembrane</keyword>
<feature type="transmembrane region" description="Helical" evidence="7">
    <location>
        <begin position="201"/>
        <end position="226"/>
    </location>
</feature>
<feature type="transmembrane region" description="Helical" evidence="7">
    <location>
        <begin position="232"/>
        <end position="253"/>
    </location>
</feature>
<dbReference type="eggNOG" id="COG0395">
    <property type="taxonomic scope" value="Bacteria"/>
</dbReference>
<dbReference type="SUPFAM" id="SSF161098">
    <property type="entry name" value="MetI-like"/>
    <property type="match status" value="1"/>
</dbReference>
<evidence type="ECO:0000256" key="7">
    <source>
        <dbReference type="RuleBase" id="RU363032"/>
    </source>
</evidence>
<dbReference type="InterPro" id="IPR000515">
    <property type="entry name" value="MetI-like"/>
</dbReference>
<evidence type="ECO:0000256" key="2">
    <source>
        <dbReference type="ARBA" id="ARBA00022448"/>
    </source>
</evidence>
<evidence type="ECO:0000259" key="8">
    <source>
        <dbReference type="PROSITE" id="PS50928"/>
    </source>
</evidence>
<evidence type="ECO:0000256" key="6">
    <source>
        <dbReference type="ARBA" id="ARBA00023136"/>
    </source>
</evidence>
<evidence type="ECO:0000313" key="9">
    <source>
        <dbReference type="EMBL" id="AQZ51044.1"/>
    </source>
</evidence>
<sequence>MTDLDDIRIARNPPTPSLLGLIFGKRGGRKADWTDYVTYGYLLLGLVIMFAPVLWLVISSFKTPANLQDFPPTLLPVTTETVSVEGFDEPLPLYDVRTEDGETIRLAQIRRVGLNAQMIDPANPGAGRIVVKVANAEPVRKIRFTINNYVNLLTTAGADIWRYVYNSLFITVVATAITLVMNSMAAFALSKYRFRGSTAALTAILATLMIPATVVLVPVYLIVAQLGLVGSLWGVILPTVATPTGVFLLRQYMLTIPDELLEAARMDHASEWRIFWRIVLPLSSPALAVVAIFSILSRWNDFLLPLIVLNNRESFTLQLALASFQTEFEIRYDLLLAMTTLTALPLAFAFIFLQRYITSGIASTGIK</sequence>
<dbReference type="Pfam" id="PF00528">
    <property type="entry name" value="BPD_transp_1"/>
    <property type="match status" value="1"/>
</dbReference>
<dbReference type="GO" id="GO:0055085">
    <property type="term" value="P:transmembrane transport"/>
    <property type="evidence" value="ECO:0007669"/>
    <property type="project" value="InterPro"/>
</dbReference>
<dbReference type="OrthoDB" id="9815445at2"/>
<evidence type="ECO:0000256" key="4">
    <source>
        <dbReference type="ARBA" id="ARBA00022692"/>
    </source>
</evidence>
<organism evidence="9 10">
    <name type="scientific">Martelella mediterranea DSM 17316</name>
    <dbReference type="NCBI Taxonomy" id="1122214"/>
    <lineage>
        <taxon>Bacteria</taxon>
        <taxon>Pseudomonadati</taxon>
        <taxon>Pseudomonadota</taxon>
        <taxon>Alphaproteobacteria</taxon>
        <taxon>Hyphomicrobiales</taxon>
        <taxon>Aurantimonadaceae</taxon>
        <taxon>Martelella</taxon>
    </lineage>
</organism>
<dbReference type="Gene3D" id="1.10.3720.10">
    <property type="entry name" value="MetI-like"/>
    <property type="match status" value="1"/>
</dbReference>
<feature type="domain" description="ABC transmembrane type-1" evidence="8">
    <location>
        <begin position="164"/>
        <end position="353"/>
    </location>
</feature>
<evidence type="ECO:0000256" key="3">
    <source>
        <dbReference type="ARBA" id="ARBA00022475"/>
    </source>
</evidence>
<comment type="subcellular location">
    <subcellularLocation>
        <location evidence="1 7">Cell membrane</location>
        <topology evidence="1 7">Multi-pass membrane protein</topology>
    </subcellularLocation>
</comment>
<protein>
    <submittedName>
        <fullName evidence="9">L-arabinose transport system permease protein AraQ</fullName>
    </submittedName>
</protein>
<keyword evidence="3" id="KW-1003">Cell membrane</keyword>
<accession>A0A1U9Z037</accession>
<name>A0A1U9Z037_9HYPH</name>